<dbReference type="EMBL" id="NXLQ01000106">
    <property type="protein sequence ID" value="RDU59982.1"/>
    <property type="molecule type" value="Genomic_DNA"/>
</dbReference>
<keyword evidence="2" id="KW-1185">Reference proteome</keyword>
<proteinExistence type="predicted"/>
<gene>
    <name evidence="1" type="ORF">CQA53_11125</name>
</gene>
<dbReference type="Proteomes" id="UP000256379">
    <property type="component" value="Unassembled WGS sequence"/>
</dbReference>
<comment type="caution">
    <text evidence="1">The sequence shown here is derived from an EMBL/GenBank/DDBJ whole genome shotgun (WGS) entry which is preliminary data.</text>
</comment>
<accession>A0A3D8I499</accession>
<sequence length="60" mass="7307">MFIVFKSSLVLKDNIDYIWTYMEWDNKRKYLTTKGMASYELVIRQDYENCIISTRSNNEQ</sequence>
<reference evidence="1 2" key="1">
    <citation type="submission" date="2018-04" db="EMBL/GenBank/DDBJ databases">
        <title>Novel Campyloabacter and Helicobacter Species and Strains.</title>
        <authorList>
            <person name="Mannion A.J."/>
            <person name="Shen Z."/>
            <person name="Fox J.G."/>
        </authorList>
    </citation>
    <scope>NUCLEOTIDE SEQUENCE [LARGE SCALE GENOMIC DNA]</scope>
    <source>
        <strain evidence="1 2">MIT 17-337</strain>
    </source>
</reference>
<evidence type="ECO:0000313" key="2">
    <source>
        <dbReference type="Proteomes" id="UP000256379"/>
    </source>
</evidence>
<evidence type="ECO:0000313" key="1">
    <source>
        <dbReference type="EMBL" id="RDU59982.1"/>
    </source>
</evidence>
<name>A0A3D8I499_9HELI</name>
<protein>
    <submittedName>
        <fullName evidence="1">Uncharacterized protein</fullName>
    </submittedName>
</protein>
<dbReference type="AlphaFoldDB" id="A0A3D8I499"/>
<organism evidence="1 2">
    <name type="scientific">Helicobacter didelphidarum</name>
    <dbReference type="NCBI Taxonomy" id="2040648"/>
    <lineage>
        <taxon>Bacteria</taxon>
        <taxon>Pseudomonadati</taxon>
        <taxon>Campylobacterota</taxon>
        <taxon>Epsilonproteobacteria</taxon>
        <taxon>Campylobacterales</taxon>
        <taxon>Helicobacteraceae</taxon>
        <taxon>Helicobacter</taxon>
    </lineage>
</organism>